<dbReference type="Proteomes" id="UP000029424">
    <property type="component" value="Chromosome 2"/>
</dbReference>
<keyword evidence="3" id="KW-1185">Reference proteome</keyword>
<dbReference type="Pfam" id="PF04550">
    <property type="entry name" value="Phage_holin_3_2"/>
    <property type="match status" value="1"/>
</dbReference>
<dbReference type="AlphaFoldDB" id="A0AAI8BBY7"/>
<evidence type="ECO:0000313" key="3">
    <source>
        <dbReference type="Proteomes" id="UP000029424"/>
    </source>
</evidence>
<sequence length="95" mass="9789">MTDQFSFRQFLAVLIGMGVIIGLGKLLASNEKFTWRLAIGRAIVSAGLAVAAGSLLAFVPGMSQMAVLGLAAASSVLGEQFLEKLIHIRAGGAGN</sequence>
<accession>A0AAI8BBY7</accession>
<name>A0AAI8BBY7_9BURK</name>
<organism evidence="2 3">
    <name type="scientific">Burkholderia oklahomensis</name>
    <dbReference type="NCBI Taxonomy" id="342113"/>
    <lineage>
        <taxon>Bacteria</taxon>
        <taxon>Pseudomonadati</taxon>
        <taxon>Pseudomonadota</taxon>
        <taxon>Betaproteobacteria</taxon>
        <taxon>Burkholderiales</taxon>
        <taxon>Burkholderiaceae</taxon>
        <taxon>Burkholderia</taxon>
        <taxon>pseudomallei group</taxon>
    </lineage>
</organism>
<dbReference type="GO" id="GO:0044660">
    <property type="term" value="P:viral release via pore formation in host cell membrane"/>
    <property type="evidence" value="ECO:0007669"/>
    <property type="project" value="InterPro"/>
</dbReference>
<dbReference type="EMBL" id="CP008727">
    <property type="protein sequence ID" value="AIO69487.1"/>
    <property type="molecule type" value="Genomic_DNA"/>
</dbReference>
<keyword evidence="1" id="KW-0472">Membrane</keyword>
<dbReference type="KEGG" id="bok:DM82_4372"/>
<feature type="transmembrane region" description="Helical" evidence="1">
    <location>
        <begin position="6"/>
        <end position="27"/>
    </location>
</feature>
<proteinExistence type="predicted"/>
<reference evidence="2 3" key="1">
    <citation type="submission" date="2014-06" db="EMBL/GenBank/DDBJ databases">
        <authorList>
            <person name="Bishop-Lilly K.A."/>
            <person name="Broomall S.M."/>
            <person name="Chain P.S."/>
            <person name="Chertkov O."/>
            <person name="Coyne S.R."/>
            <person name="Daligault H.E."/>
            <person name="Davenport K.W."/>
            <person name="Erkkila T."/>
            <person name="Frey K.G."/>
            <person name="Gibbons H.S."/>
            <person name="Gu W."/>
            <person name="Jaissle J."/>
            <person name="Johnson S.L."/>
            <person name="Koroleva G.I."/>
            <person name="Ladner J.T."/>
            <person name="Lo C.-C."/>
            <person name="Minogue T.D."/>
            <person name="Munk C."/>
            <person name="Palacios G.F."/>
            <person name="Redden C.L."/>
            <person name="Rosenzweig C.N."/>
            <person name="Scholz M.B."/>
            <person name="Teshima H."/>
            <person name="Xu Y."/>
        </authorList>
    </citation>
    <scope>NUCLEOTIDE SEQUENCE [LARGE SCALE GENOMIC DNA]</scope>
    <source>
        <strain evidence="2 3">EO147</strain>
    </source>
</reference>
<dbReference type="InterPro" id="IPR007633">
    <property type="entry name" value="Phage_P2_Holin"/>
</dbReference>
<keyword evidence="1" id="KW-0812">Transmembrane</keyword>
<feature type="transmembrane region" description="Helical" evidence="1">
    <location>
        <begin position="39"/>
        <end position="59"/>
    </location>
</feature>
<protein>
    <submittedName>
        <fullName evidence="2">Phage holin 2 family protein</fullName>
    </submittedName>
</protein>
<evidence type="ECO:0000256" key="1">
    <source>
        <dbReference type="SAM" id="Phobius"/>
    </source>
</evidence>
<gene>
    <name evidence="2" type="ORF">DM82_4372</name>
</gene>
<dbReference type="RefSeq" id="WP_010107865.1">
    <property type="nucleotide sequence ID" value="NZ_CP008727.1"/>
</dbReference>
<evidence type="ECO:0000313" key="2">
    <source>
        <dbReference type="EMBL" id="AIO69487.1"/>
    </source>
</evidence>
<keyword evidence="1" id="KW-1133">Transmembrane helix</keyword>